<dbReference type="EMBL" id="BARW01009898">
    <property type="protein sequence ID" value="GAI85577.1"/>
    <property type="molecule type" value="Genomic_DNA"/>
</dbReference>
<gene>
    <name evidence="1" type="ORF">S12H4_19721</name>
</gene>
<feature type="non-terminal residue" evidence="1">
    <location>
        <position position="1"/>
    </location>
</feature>
<protein>
    <submittedName>
        <fullName evidence="1">Uncharacterized protein</fullName>
    </submittedName>
</protein>
<organism evidence="1">
    <name type="scientific">marine sediment metagenome</name>
    <dbReference type="NCBI Taxonomy" id="412755"/>
    <lineage>
        <taxon>unclassified sequences</taxon>
        <taxon>metagenomes</taxon>
        <taxon>ecological metagenomes</taxon>
    </lineage>
</organism>
<dbReference type="AlphaFoldDB" id="X1RXT0"/>
<sequence length="44" mass="4748">AVKLVQLMAALAEGNICVEDSADFLPLAVFEGHHEMELGITDYS</sequence>
<evidence type="ECO:0000313" key="1">
    <source>
        <dbReference type="EMBL" id="GAI85577.1"/>
    </source>
</evidence>
<proteinExistence type="predicted"/>
<name>X1RXT0_9ZZZZ</name>
<reference evidence="1" key="1">
    <citation type="journal article" date="2014" name="Front. Microbiol.">
        <title>High frequency of phylogenetically diverse reductive dehalogenase-homologous genes in deep subseafloor sedimentary metagenomes.</title>
        <authorList>
            <person name="Kawai M."/>
            <person name="Futagami T."/>
            <person name="Toyoda A."/>
            <person name="Takaki Y."/>
            <person name="Nishi S."/>
            <person name="Hori S."/>
            <person name="Arai W."/>
            <person name="Tsubouchi T."/>
            <person name="Morono Y."/>
            <person name="Uchiyama I."/>
            <person name="Ito T."/>
            <person name="Fujiyama A."/>
            <person name="Inagaki F."/>
            <person name="Takami H."/>
        </authorList>
    </citation>
    <scope>NUCLEOTIDE SEQUENCE</scope>
    <source>
        <strain evidence="1">Expedition CK06-06</strain>
    </source>
</reference>
<comment type="caution">
    <text evidence="1">The sequence shown here is derived from an EMBL/GenBank/DDBJ whole genome shotgun (WGS) entry which is preliminary data.</text>
</comment>
<accession>X1RXT0</accession>